<gene>
    <name evidence="2" type="ORF">KAJ83_07445</name>
</gene>
<dbReference type="InterPro" id="IPR011990">
    <property type="entry name" value="TPR-like_helical_dom_sf"/>
</dbReference>
<sequence>MTQEKGAAPEAGGADATDDDLDRPVGADQEVLGVVGPDDDAQAVLEFWFGDLTPRQWFTRDEEVDHAISERFGTLAARVAMGGLPHWAASAGGLLAAVIVLDQFPRNLYRDDPRAYESDPQARALADEAIRIGADAEMGRYGRQFLYMPFMHSEELLDQERAVSLFEGLGIEEAYQSALRHREIIARFGRFPHRNVTLGRETTAEEAAFLEEPNSSF</sequence>
<evidence type="ECO:0000313" key="2">
    <source>
        <dbReference type="EMBL" id="MBP5856837.1"/>
    </source>
</evidence>
<keyword evidence="3" id="KW-1185">Reference proteome</keyword>
<dbReference type="Proteomes" id="UP000672602">
    <property type="component" value="Unassembled WGS sequence"/>
</dbReference>
<organism evidence="2 3">
    <name type="scientific">Marivibrio halodurans</name>
    <dbReference type="NCBI Taxonomy" id="2039722"/>
    <lineage>
        <taxon>Bacteria</taxon>
        <taxon>Pseudomonadati</taxon>
        <taxon>Pseudomonadota</taxon>
        <taxon>Alphaproteobacteria</taxon>
        <taxon>Rhodospirillales</taxon>
        <taxon>Rhodospirillaceae</taxon>
        <taxon>Marivibrio</taxon>
    </lineage>
</organism>
<name>A0A8J7S775_9PROT</name>
<feature type="compositionally biased region" description="Low complexity" evidence="1">
    <location>
        <begin position="1"/>
        <end position="15"/>
    </location>
</feature>
<accession>A0A8J7S775</accession>
<dbReference type="InterPro" id="IPR010323">
    <property type="entry name" value="DUF924"/>
</dbReference>
<proteinExistence type="predicted"/>
<dbReference type="SUPFAM" id="SSF48452">
    <property type="entry name" value="TPR-like"/>
    <property type="match status" value="1"/>
</dbReference>
<protein>
    <submittedName>
        <fullName evidence="2">DUF924 domain-containing protein</fullName>
    </submittedName>
</protein>
<evidence type="ECO:0000256" key="1">
    <source>
        <dbReference type="SAM" id="MobiDB-lite"/>
    </source>
</evidence>
<comment type="caution">
    <text evidence="2">The sequence shown here is derived from an EMBL/GenBank/DDBJ whole genome shotgun (WGS) entry which is preliminary data.</text>
</comment>
<evidence type="ECO:0000313" key="3">
    <source>
        <dbReference type="Proteomes" id="UP000672602"/>
    </source>
</evidence>
<feature type="region of interest" description="Disordered" evidence="1">
    <location>
        <begin position="1"/>
        <end position="28"/>
    </location>
</feature>
<dbReference type="EMBL" id="JAGMWN010000003">
    <property type="protein sequence ID" value="MBP5856837.1"/>
    <property type="molecule type" value="Genomic_DNA"/>
</dbReference>
<dbReference type="Pfam" id="PF06041">
    <property type="entry name" value="DUF924"/>
    <property type="match status" value="1"/>
</dbReference>
<dbReference type="AlphaFoldDB" id="A0A8J7S775"/>
<dbReference type="Gene3D" id="1.20.58.320">
    <property type="entry name" value="TPR-like"/>
    <property type="match status" value="1"/>
</dbReference>
<dbReference type="Gene3D" id="1.25.40.10">
    <property type="entry name" value="Tetratricopeptide repeat domain"/>
    <property type="match status" value="1"/>
</dbReference>
<reference evidence="2" key="1">
    <citation type="submission" date="2021-04" db="EMBL/GenBank/DDBJ databases">
        <authorList>
            <person name="Zhang D.-C."/>
        </authorList>
    </citation>
    <scope>NUCLEOTIDE SEQUENCE</scope>
    <source>
        <strain evidence="2">CGMCC 1.15697</strain>
    </source>
</reference>
<dbReference type="RefSeq" id="WP_210681425.1">
    <property type="nucleotide sequence ID" value="NZ_JAGMWN010000003.1"/>
</dbReference>